<name>A0A175RLD3_9MICO</name>
<dbReference type="Pfam" id="PF00392">
    <property type="entry name" value="GntR"/>
    <property type="match status" value="1"/>
</dbReference>
<dbReference type="GO" id="GO:0003700">
    <property type="term" value="F:DNA-binding transcription factor activity"/>
    <property type="evidence" value="ECO:0007669"/>
    <property type="project" value="InterPro"/>
</dbReference>
<dbReference type="OrthoDB" id="7363114at2"/>
<dbReference type="PANTHER" id="PTHR44846">
    <property type="entry name" value="MANNOSYL-D-GLYCERATE TRANSPORT/METABOLISM SYSTEM REPRESSOR MNGR-RELATED"/>
    <property type="match status" value="1"/>
</dbReference>
<dbReference type="SUPFAM" id="SSF46785">
    <property type="entry name" value="Winged helix' DNA-binding domain"/>
    <property type="match status" value="1"/>
</dbReference>
<evidence type="ECO:0000313" key="8">
    <source>
        <dbReference type="Proteomes" id="UP000078252"/>
    </source>
</evidence>
<dbReference type="SMART" id="SM00345">
    <property type="entry name" value="HTH_GNTR"/>
    <property type="match status" value="1"/>
</dbReference>
<dbReference type="Proteomes" id="UP000078252">
    <property type="component" value="Unassembled WGS sequence"/>
</dbReference>
<dbReference type="PATRIC" id="fig|33881.3.peg.3089"/>
<dbReference type="InterPro" id="IPR036388">
    <property type="entry name" value="WH-like_DNA-bd_sf"/>
</dbReference>
<evidence type="ECO:0000259" key="5">
    <source>
        <dbReference type="SMART" id="SM00345"/>
    </source>
</evidence>
<dbReference type="STRING" id="33881.NS184_13380"/>
<dbReference type="InterPro" id="IPR050679">
    <property type="entry name" value="Bact_HTH_transcr_reg"/>
</dbReference>
<dbReference type="SMART" id="SM00866">
    <property type="entry name" value="UTRA"/>
    <property type="match status" value="1"/>
</dbReference>
<dbReference type="InterPro" id="IPR011663">
    <property type="entry name" value="UTRA"/>
</dbReference>
<dbReference type="InterPro" id="IPR028978">
    <property type="entry name" value="Chorismate_lyase_/UTRA_dom_sf"/>
</dbReference>
<evidence type="ECO:0000256" key="1">
    <source>
        <dbReference type="ARBA" id="ARBA00023015"/>
    </source>
</evidence>
<gene>
    <name evidence="7" type="ORF">NS184_13380</name>
</gene>
<dbReference type="EMBL" id="LDQC01000079">
    <property type="protein sequence ID" value="KTR03612.1"/>
    <property type="molecule type" value="Genomic_DNA"/>
</dbReference>
<keyword evidence="3" id="KW-0804">Transcription</keyword>
<evidence type="ECO:0008006" key="9">
    <source>
        <dbReference type="Google" id="ProtNLM"/>
    </source>
</evidence>
<dbReference type="AlphaFoldDB" id="A0A175RLD3"/>
<reference evidence="7 8" key="1">
    <citation type="journal article" date="2016" name="Front. Microbiol.">
        <title>Genomic Resource of Rice Seed Associated Bacteria.</title>
        <authorList>
            <person name="Midha S."/>
            <person name="Bansal K."/>
            <person name="Sharma S."/>
            <person name="Kumar N."/>
            <person name="Patil P.P."/>
            <person name="Chaudhry V."/>
            <person name="Patil P.B."/>
        </authorList>
    </citation>
    <scope>NUCLEOTIDE SEQUENCE [LARGE SCALE GENOMIC DNA]</scope>
    <source>
        <strain evidence="7 8">NS184</strain>
    </source>
</reference>
<feature type="region of interest" description="Disordered" evidence="4">
    <location>
        <begin position="1"/>
        <end position="28"/>
    </location>
</feature>
<dbReference type="Pfam" id="PF07702">
    <property type="entry name" value="UTRA"/>
    <property type="match status" value="1"/>
</dbReference>
<evidence type="ECO:0000313" key="7">
    <source>
        <dbReference type="EMBL" id="KTR03612.1"/>
    </source>
</evidence>
<dbReference type="Gene3D" id="3.40.1410.10">
    <property type="entry name" value="Chorismate lyase-like"/>
    <property type="match status" value="1"/>
</dbReference>
<dbReference type="GO" id="GO:0003677">
    <property type="term" value="F:DNA binding"/>
    <property type="evidence" value="ECO:0007669"/>
    <property type="project" value="UniProtKB-KW"/>
</dbReference>
<dbReference type="RefSeq" id="WP_058726594.1">
    <property type="nucleotide sequence ID" value="NZ_LDQC01000079.1"/>
</dbReference>
<keyword evidence="2" id="KW-0238">DNA-binding</keyword>
<dbReference type="InterPro" id="IPR000524">
    <property type="entry name" value="Tscrpt_reg_HTH_GntR"/>
</dbReference>
<evidence type="ECO:0000259" key="6">
    <source>
        <dbReference type="SMART" id="SM00866"/>
    </source>
</evidence>
<keyword evidence="1" id="KW-0805">Transcription regulation</keyword>
<proteinExistence type="predicted"/>
<dbReference type="SUPFAM" id="SSF64288">
    <property type="entry name" value="Chorismate lyase-like"/>
    <property type="match status" value="1"/>
</dbReference>
<evidence type="ECO:0000256" key="4">
    <source>
        <dbReference type="SAM" id="MobiDB-lite"/>
    </source>
</evidence>
<accession>A0A175RLD3</accession>
<protein>
    <recommendedName>
        <fullName evidence="9">GntR family transcriptional regulator</fullName>
    </recommendedName>
</protein>
<evidence type="ECO:0000256" key="3">
    <source>
        <dbReference type="ARBA" id="ARBA00023163"/>
    </source>
</evidence>
<dbReference type="GO" id="GO:0045892">
    <property type="term" value="P:negative regulation of DNA-templated transcription"/>
    <property type="evidence" value="ECO:0007669"/>
    <property type="project" value="TreeGrafter"/>
</dbReference>
<evidence type="ECO:0000256" key="2">
    <source>
        <dbReference type="ARBA" id="ARBA00023125"/>
    </source>
</evidence>
<dbReference type="InterPro" id="IPR036390">
    <property type="entry name" value="WH_DNA-bd_sf"/>
</dbReference>
<comment type="caution">
    <text evidence="7">The sequence shown here is derived from an EMBL/GenBank/DDBJ whole genome shotgun (WGS) entry which is preliminary data.</text>
</comment>
<sequence>MTDTVPSLEHDDSVTRRPTPPWTDMGVGDVRPGHWIGFNRRSDAARQVSDLIRADIVAGRFVGPLPYEWELLDLYGTTRNVLRAALTLLKEQRLITRAPRSGTFGVRPVASVNLARTTDEVTIYGETAGGSIFDSPRLSIVHLCVQLVPAPETVRRNLEMAGDAAYFVESLISFDGEPSRVRTSWVPQERFPDLVSEPLAEYVPDVLVRRSGERPVARRLLLSTVNADQWTADLLDIDPGQAIFHIERLMCRADGAPVEYGFSRYRGDRAVIDSRIV</sequence>
<feature type="domain" description="UbiC transcription regulator-associated" evidence="6">
    <location>
        <begin position="134"/>
        <end position="271"/>
    </location>
</feature>
<organism evidence="7 8">
    <name type="scientific">Curtobacterium luteum</name>
    <dbReference type="NCBI Taxonomy" id="33881"/>
    <lineage>
        <taxon>Bacteria</taxon>
        <taxon>Bacillati</taxon>
        <taxon>Actinomycetota</taxon>
        <taxon>Actinomycetes</taxon>
        <taxon>Micrococcales</taxon>
        <taxon>Microbacteriaceae</taxon>
        <taxon>Curtobacterium</taxon>
    </lineage>
</organism>
<feature type="domain" description="HTH gntR-type" evidence="5">
    <location>
        <begin position="48"/>
        <end position="105"/>
    </location>
</feature>
<dbReference type="Gene3D" id="1.10.10.10">
    <property type="entry name" value="Winged helix-like DNA-binding domain superfamily/Winged helix DNA-binding domain"/>
    <property type="match status" value="1"/>
</dbReference>
<dbReference type="PANTHER" id="PTHR44846:SF17">
    <property type="entry name" value="GNTR-FAMILY TRANSCRIPTIONAL REGULATOR"/>
    <property type="match status" value="1"/>
</dbReference>